<dbReference type="Proteomes" id="UP000265962">
    <property type="component" value="Unassembled WGS sequence"/>
</dbReference>
<dbReference type="OrthoDB" id="9787127at2"/>
<evidence type="ECO:0000313" key="2">
    <source>
        <dbReference type="EMBL" id="SPF69518.1"/>
    </source>
</evidence>
<keyword evidence="3" id="KW-1185">Reference proteome</keyword>
<accession>A0A375I6M4</accession>
<evidence type="ECO:0000313" key="3">
    <source>
        <dbReference type="Proteomes" id="UP000265962"/>
    </source>
</evidence>
<dbReference type="RefSeq" id="WP_119716601.1">
    <property type="nucleotide sequence ID" value="NZ_OMOH01000015.1"/>
</dbReference>
<dbReference type="InterPro" id="IPR004919">
    <property type="entry name" value="GmrSD_N"/>
</dbReference>
<reference evidence="3" key="1">
    <citation type="submission" date="2018-02" db="EMBL/GenBank/DDBJ databases">
        <authorList>
            <person name="Hornung B."/>
        </authorList>
    </citation>
    <scope>NUCLEOTIDE SEQUENCE [LARGE SCALE GENOMIC DNA]</scope>
</reference>
<evidence type="ECO:0000259" key="1">
    <source>
        <dbReference type="Pfam" id="PF03235"/>
    </source>
</evidence>
<sequence length="384" mass="43765">MNSVNSSSKNSETFSHEIMETDLNLTTEEYSEFDDLTPARGRISYSNASLDIAGLVSRLNKGDIITPQIGINDGELEVNPFQRGFVWSRKQMDSFIESMLLGYPTPSLFFVNQTDGRLVVLDGQQRLQTLRVFYDGSYGDKDYKLSLKGSPYDKLSYAKLEADSRRFLDNTYVSATVIRLEDKPHAVEAVYDVFARLNSGGTKLTPHEIRMALYNGSLMQMIDDLNKDSNWRNLYGSDPNKRFRDHELVLRIIALFKDEENYHKPLGGFLNSFAQEYRNVDASSFKSEIELFKYVTNAYTKNYNSLLFSTSERRQINSSRVDSLMVGAMRYAAKGNELTSNKVVKVIEALNTNQAYIDSTSESTSDDTKVHTRISEVYREFSND</sequence>
<dbReference type="Pfam" id="PF03235">
    <property type="entry name" value="GmrSD_N"/>
    <property type="match status" value="1"/>
</dbReference>
<protein>
    <recommendedName>
        <fullName evidence="1">GmrSD restriction endonucleases N-terminal domain-containing protein</fullName>
    </recommendedName>
</protein>
<dbReference type="AlphaFoldDB" id="A0A375I6M4"/>
<dbReference type="PANTHER" id="PTHR39639:SF1">
    <property type="entry name" value="DUF262 DOMAIN-CONTAINING PROTEIN"/>
    <property type="match status" value="1"/>
</dbReference>
<proteinExistence type="predicted"/>
<dbReference type="PANTHER" id="PTHR39639">
    <property type="entry name" value="CHROMOSOME 16, WHOLE GENOME SHOTGUN SEQUENCE"/>
    <property type="match status" value="1"/>
</dbReference>
<feature type="domain" description="GmrSD restriction endonucleases N-terminal" evidence="1">
    <location>
        <begin position="74"/>
        <end position="214"/>
    </location>
</feature>
<gene>
    <name evidence="2" type="ORF">PROPJV5_2506</name>
</gene>
<dbReference type="EMBL" id="OMOH01000015">
    <property type="protein sequence ID" value="SPF69518.1"/>
    <property type="molecule type" value="Genomic_DNA"/>
</dbReference>
<name>A0A375I6M4_9ACTN</name>
<organism evidence="2 3">
    <name type="scientific">Propionibacterium ruminifibrarum</name>
    <dbReference type="NCBI Taxonomy" id="1962131"/>
    <lineage>
        <taxon>Bacteria</taxon>
        <taxon>Bacillati</taxon>
        <taxon>Actinomycetota</taxon>
        <taxon>Actinomycetes</taxon>
        <taxon>Propionibacteriales</taxon>
        <taxon>Propionibacteriaceae</taxon>
        <taxon>Propionibacterium</taxon>
    </lineage>
</organism>